<evidence type="ECO:0000313" key="5">
    <source>
        <dbReference type="Proteomes" id="UP000011087"/>
    </source>
</evidence>
<dbReference type="GO" id="GO:0000166">
    <property type="term" value="F:nucleotide binding"/>
    <property type="evidence" value="ECO:0007669"/>
    <property type="project" value="InterPro"/>
</dbReference>
<evidence type="ECO:0000313" key="3">
    <source>
        <dbReference type="EMBL" id="EKX48924.1"/>
    </source>
</evidence>
<gene>
    <name evidence="3" type="ORF">GUITHDRAFT_136550</name>
</gene>
<dbReference type="Proteomes" id="UP000011087">
    <property type="component" value="Unassembled WGS sequence"/>
</dbReference>
<dbReference type="RefSeq" id="XP_005835904.1">
    <property type="nucleotide sequence ID" value="XM_005835847.1"/>
</dbReference>
<evidence type="ECO:0000259" key="2">
    <source>
        <dbReference type="Pfam" id="PF01408"/>
    </source>
</evidence>
<evidence type="ECO:0000313" key="4">
    <source>
        <dbReference type="EnsemblProtists" id="EKX48924"/>
    </source>
</evidence>
<keyword evidence="5" id="KW-1185">Reference proteome</keyword>
<dbReference type="AlphaFoldDB" id="L1JLA8"/>
<dbReference type="SUPFAM" id="SSF56784">
    <property type="entry name" value="HAD-like"/>
    <property type="match status" value="1"/>
</dbReference>
<dbReference type="InterPro" id="IPR023214">
    <property type="entry name" value="HAD_sf"/>
</dbReference>
<dbReference type="GeneID" id="17305517"/>
<dbReference type="Pfam" id="PF01408">
    <property type="entry name" value="GFO_IDH_MocA"/>
    <property type="match status" value="1"/>
</dbReference>
<protein>
    <recommendedName>
        <fullName evidence="2">Gfo/Idh/MocA-like oxidoreductase N-terminal domain-containing protein</fullName>
    </recommendedName>
</protein>
<dbReference type="SUPFAM" id="SSF51735">
    <property type="entry name" value="NAD(P)-binding Rossmann-fold domains"/>
    <property type="match status" value="1"/>
</dbReference>
<feature type="domain" description="Gfo/Idh/MocA-like oxidoreductase N-terminal" evidence="2">
    <location>
        <begin position="4"/>
        <end position="125"/>
    </location>
</feature>
<feature type="region of interest" description="Disordered" evidence="1">
    <location>
        <begin position="438"/>
        <end position="471"/>
    </location>
</feature>
<reference evidence="3 5" key="1">
    <citation type="journal article" date="2012" name="Nature">
        <title>Algal genomes reveal evolutionary mosaicism and the fate of nucleomorphs.</title>
        <authorList>
            <consortium name="DOE Joint Genome Institute"/>
            <person name="Curtis B.A."/>
            <person name="Tanifuji G."/>
            <person name="Burki F."/>
            <person name="Gruber A."/>
            <person name="Irimia M."/>
            <person name="Maruyama S."/>
            <person name="Arias M.C."/>
            <person name="Ball S.G."/>
            <person name="Gile G.H."/>
            <person name="Hirakawa Y."/>
            <person name="Hopkins J.F."/>
            <person name="Kuo A."/>
            <person name="Rensing S.A."/>
            <person name="Schmutz J."/>
            <person name="Symeonidi A."/>
            <person name="Elias M."/>
            <person name="Eveleigh R.J."/>
            <person name="Herman E.K."/>
            <person name="Klute M.J."/>
            <person name="Nakayama T."/>
            <person name="Obornik M."/>
            <person name="Reyes-Prieto A."/>
            <person name="Armbrust E.V."/>
            <person name="Aves S.J."/>
            <person name="Beiko R.G."/>
            <person name="Coutinho P."/>
            <person name="Dacks J.B."/>
            <person name="Durnford D.G."/>
            <person name="Fast N.M."/>
            <person name="Green B.R."/>
            <person name="Grisdale C.J."/>
            <person name="Hempel F."/>
            <person name="Henrissat B."/>
            <person name="Hoppner M.P."/>
            <person name="Ishida K."/>
            <person name="Kim E."/>
            <person name="Koreny L."/>
            <person name="Kroth P.G."/>
            <person name="Liu Y."/>
            <person name="Malik S.B."/>
            <person name="Maier U.G."/>
            <person name="McRose D."/>
            <person name="Mock T."/>
            <person name="Neilson J.A."/>
            <person name="Onodera N.T."/>
            <person name="Poole A.M."/>
            <person name="Pritham E.J."/>
            <person name="Richards T.A."/>
            <person name="Rocap G."/>
            <person name="Roy S.W."/>
            <person name="Sarai C."/>
            <person name="Schaack S."/>
            <person name="Shirato S."/>
            <person name="Slamovits C.H."/>
            <person name="Spencer D.F."/>
            <person name="Suzuki S."/>
            <person name="Worden A.Z."/>
            <person name="Zauner S."/>
            <person name="Barry K."/>
            <person name="Bell C."/>
            <person name="Bharti A.K."/>
            <person name="Crow J.A."/>
            <person name="Grimwood J."/>
            <person name="Kramer R."/>
            <person name="Lindquist E."/>
            <person name="Lucas S."/>
            <person name="Salamov A."/>
            <person name="McFadden G.I."/>
            <person name="Lane C.E."/>
            <person name="Keeling P.J."/>
            <person name="Gray M.W."/>
            <person name="Grigoriev I.V."/>
            <person name="Archibald J.M."/>
        </authorList>
    </citation>
    <scope>NUCLEOTIDE SEQUENCE</scope>
    <source>
        <strain evidence="3 5">CCMP2712</strain>
    </source>
</reference>
<dbReference type="Gene3D" id="3.40.50.1000">
    <property type="entry name" value="HAD superfamily/HAD-like"/>
    <property type="match status" value="1"/>
</dbReference>
<dbReference type="InterPro" id="IPR036291">
    <property type="entry name" value="NAD(P)-bd_dom_sf"/>
</dbReference>
<dbReference type="PANTHER" id="PTHR43708:SF4">
    <property type="entry name" value="OXIDOREDUCTASE YCEM-RELATED"/>
    <property type="match status" value="1"/>
</dbReference>
<dbReference type="KEGG" id="gtt:GUITHDRAFT_136550"/>
<reference evidence="5" key="2">
    <citation type="submission" date="2012-11" db="EMBL/GenBank/DDBJ databases">
        <authorList>
            <person name="Kuo A."/>
            <person name="Curtis B.A."/>
            <person name="Tanifuji G."/>
            <person name="Burki F."/>
            <person name="Gruber A."/>
            <person name="Irimia M."/>
            <person name="Maruyama S."/>
            <person name="Arias M.C."/>
            <person name="Ball S.G."/>
            <person name="Gile G.H."/>
            <person name="Hirakawa Y."/>
            <person name="Hopkins J.F."/>
            <person name="Rensing S.A."/>
            <person name="Schmutz J."/>
            <person name="Symeonidi A."/>
            <person name="Elias M."/>
            <person name="Eveleigh R.J."/>
            <person name="Herman E.K."/>
            <person name="Klute M.J."/>
            <person name="Nakayama T."/>
            <person name="Obornik M."/>
            <person name="Reyes-Prieto A."/>
            <person name="Armbrust E.V."/>
            <person name="Aves S.J."/>
            <person name="Beiko R.G."/>
            <person name="Coutinho P."/>
            <person name="Dacks J.B."/>
            <person name="Durnford D.G."/>
            <person name="Fast N.M."/>
            <person name="Green B.R."/>
            <person name="Grisdale C."/>
            <person name="Hempe F."/>
            <person name="Henrissat B."/>
            <person name="Hoppner M.P."/>
            <person name="Ishida K.-I."/>
            <person name="Kim E."/>
            <person name="Koreny L."/>
            <person name="Kroth P.G."/>
            <person name="Liu Y."/>
            <person name="Malik S.-B."/>
            <person name="Maier U.G."/>
            <person name="McRose D."/>
            <person name="Mock T."/>
            <person name="Neilson J.A."/>
            <person name="Onodera N.T."/>
            <person name="Poole A.M."/>
            <person name="Pritham E.J."/>
            <person name="Richards T.A."/>
            <person name="Rocap G."/>
            <person name="Roy S.W."/>
            <person name="Sarai C."/>
            <person name="Schaack S."/>
            <person name="Shirato S."/>
            <person name="Slamovits C.H."/>
            <person name="Spencer D.F."/>
            <person name="Suzuki S."/>
            <person name="Worden A.Z."/>
            <person name="Zauner S."/>
            <person name="Barry K."/>
            <person name="Bell C."/>
            <person name="Bharti A.K."/>
            <person name="Crow J.A."/>
            <person name="Grimwood J."/>
            <person name="Kramer R."/>
            <person name="Lindquist E."/>
            <person name="Lucas S."/>
            <person name="Salamov A."/>
            <person name="McFadden G.I."/>
            <person name="Lane C.E."/>
            <person name="Keeling P.J."/>
            <person name="Gray M.W."/>
            <person name="Grigoriev I.V."/>
            <person name="Archibald J.M."/>
        </authorList>
    </citation>
    <scope>NUCLEOTIDE SEQUENCE</scope>
    <source>
        <strain evidence="5">CCMP2712</strain>
    </source>
</reference>
<accession>L1JLA8</accession>
<dbReference type="InterPro" id="IPR036412">
    <property type="entry name" value="HAD-like_sf"/>
</dbReference>
<proteinExistence type="predicted"/>
<reference evidence="4" key="3">
    <citation type="submission" date="2016-03" db="UniProtKB">
        <authorList>
            <consortium name="EnsemblProtists"/>
        </authorList>
    </citation>
    <scope>IDENTIFICATION</scope>
</reference>
<dbReference type="Gene3D" id="3.40.50.720">
    <property type="entry name" value="NAD(P)-binding Rossmann-like Domain"/>
    <property type="match status" value="1"/>
</dbReference>
<evidence type="ECO:0000256" key="1">
    <source>
        <dbReference type="SAM" id="MobiDB-lite"/>
    </source>
</evidence>
<feature type="compositionally biased region" description="Basic and acidic residues" evidence="1">
    <location>
        <begin position="438"/>
        <end position="455"/>
    </location>
</feature>
<dbReference type="EnsemblProtists" id="EKX48924">
    <property type="protein sequence ID" value="EKX48924"/>
    <property type="gene ID" value="GUITHDRAFT_136550"/>
</dbReference>
<dbReference type="PaxDb" id="55529-EKX48924"/>
<sequence length="624" mass="69245">MTGFGVGVVGYGAAAQSFIQSIAKDGALQLRWVVEDDTALLQEASQSLRGSRVRVQHALTYNELLRSDSVQLVVVCGKLSLRSQRIKEALENNKNVLADSFVSREMCEVKALFTIARRQNKFLSVFLPGRTGSHYTSRMMSCIASSSRIEVQRLRGECEEEAQAEEVLAAGNKHLSQDQVEDQVFDLVIKDCSAVNFCCCMRPVQVSASPVRGVEQGVRVDFMYPNQCEVTTTSTAQNLEVKDQKFILRGDRLSSMSREDEFHNSTSSRPGGVVQEGGYSSMSYRFTQKYEAALDRAVVQARRAMQGAGAGMRTDLVEQSMLDCIHIARQVIMSLKTQKPVDIDYWYYQSIPDETKWSRVLQPQSPCDVTSSEIMHDFRHCTLSSACKYEVEHDKHTVLYGKGKQLRSKLETVAQDGIGNVQVIMDFNLALTAAEHAEEHQEAIIGPREEGKEPGPNEEGGEGGTLGHQGRRYTVREDVKELVLTLKEKKIPLVFYSSGHFRTWEEMADGRLMDEDLRSFAELVAGQSEGTRGGGGSQSSLVKEARAIMSRSNVFVVGDGKSAEQMAAGINAKCLVKLAFLHGDERDLNVYLEKFDLLAFGDMSLQPISSLFCKLFSLKINQGA</sequence>
<dbReference type="InterPro" id="IPR051317">
    <property type="entry name" value="Gfo/Idh/MocA_oxidoreduct"/>
</dbReference>
<organism evidence="3">
    <name type="scientific">Guillardia theta (strain CCMP2712)</name>
    <name type="common">Cryptophyte</name>
    <dbReference type="NCBI Taxonomy" id="905079"/>
    <lineage>
        <taxon>Eukaryota</taxon>
        <taxon>Cryptophyceae</taxon>
        <taxon>Pyrenomonadales</taxon>
        <taxon>Geminigeraceae</taxon>
        <taxon>Guillardia</taxon>
    </lineage>
</organism>
<dbReference type="InterPro" id="IPR000683">
    <property type="entry name" value="Gfo/Idh/MocA-like_OxRdtase_N"/>
</dbReference>
<dbReference type="HOGENOM" id="CLU_438365_0_0_1"/>
<name>L1JLA8_GUITC</name>
<dbReference type="PANTHER" id="PTHR43708">
    <property type="entry name" value="CONSERVED EXPRESSED OXIDOREDUCTASE (EUROFUNG)"/>
    <property type="match status" value="1"/>
</dbReference>
<dbReference type="EMBL" id="JH992984">
    <property type="protein sequence ID" value="EKX48924.1"/>
    <property type="molecule type" value="Genomic_DNA"/>
</dbReference>